<dbReference type="Pfam" id="PF19502">
    <property type="entry name" value="DUF6036"/>
    <property type="match status" value="1"/>
</dbReference>
<evidence type="ECO:0000259" key="1">
    <source>
        <dbReference type="Pfam" id="PF19502"/>
    </source>
</evidence>
<dbReference type="SUPFAM" id="SSF81301">
    <property type="entry name" value="Nucleotidyltransferase"/>
    <property type="match status" value="1"/>
</dbReference>
<feature type="domain" description="DUF6036" evidence="1">
    <location>
        <begin position="18"/>
        <end position="145"/>
    </location>
</feature>
<comment type="caution">
    <text evidence="2">The sequence shown here is derived from an EMBL/GenBank/DDBJ whole genome shotgun (WGS) entry which is preliminary data.</text>
</comment>
<protein>
    <recommendedName>
        <fullName evidence="1">DUF6036 domain-containing protein</fullName>
    </recommendedName>
</protein>
<evidence type="ECO:0000313" key="3">
    <source>
        <dbReference type="Proteomes" id="UP001202180"/>
    </source>
</evidence>
<accession>A0ABT0HMI0</accession>
<dbReference type="Proteomes" id="UP001202180">
    <property type="component" value="Unassembled WGS sequence"/>
</dbReference>
<dbReference type="EMBL" id="JALPRF010000002">
    <property type="protein sequence ID" value="MCK8493379.1"/>
    <property type="molecule type" value="Genomic_DNA"/>
</dbReference>
<dbReference type="Gene3D" id="3.30.460.40">
    <property type="match status" value="1"/>
</dbReference>
<organism evidence="2 3">
    <name type="scientific">Spirosoma liriopis</name>
    <dbReference type="NCBI Taxonomy" id="2937440"/>
    <lineage>
        <taxon>Bacteria</taxon>
        <taxon>Pseudomonadati</taxon>
        <taxon>Bacteroidota</taxon>
        <taxon>Cytophagia</taxon>
        <taxon>Cytophagales</taxon>
        <taxon>Cytophagaceae</taxon>
        <taxon>Spirosoma</taxon>
    </lineage>
</organism>
<evidence type="ECO:0000313" key="2">
    <source>
        <dbReference type="EMBL" id="MCK8493379.1"/>
    </source>
</evidence>
<name>A0ABT0HMI0_9BACT</name>
<keyword evidence="3" id="KW-1185">Reference proteome</keyword>
<dbReference type="InterPro" id="IPR045792">
    <property type="entry name" value="DUF6036"/>
</dbReference>
<gene>
    <name evidence="2" type="ORF">M0L20_16040</name>
</gene>
<reference evidence="2 3" key="1">
    <citation type="submission" date="2022-04" db="EMBL/GenBank/DDBJ databases">
        <title>Spirosoma sp. strain RP8 genome sequencing and assembly.</title>
        <authorList>
            <person name="Jung Y."/>
        </authorList>
    </citation>
    <scope>NUCLEOTIDE SEQUENCE [LARGE SCALE GENOMIC DNA]</scope>
    <source>
        <strain evidence="2 3">RP8</strain>
    </source>
</reference>
<dbReference type="RefSeq" id="WP_248477937.1">
    <property type="nucleotide sequence ID" value="NZ_JALPRF010000002.1"/>
</dbReference>
<dbReference type="InterPro" id="IPR043519">
    <property type="entry name" value="NT_sf"/>
</dbReference>
<proteinExistence type="predicted"/>
<sequence length="165" mass="19094">MDLEDDTFVRFVVAAAHGQLDYILIGGLALILNGGIRYTEDADVWMEPTNENRDRLINVLRKLDFTDDELAILASVDFTQPQVIRLEDQIDILTRVHVRLNYNECRKRAKPFIMPGGQVIYFLHINDLRESKVLARRTKDLNDVLMIDEIINETKENSSSEKNEF</sequence>